<keyword evidence="5" id="KW-1185">Reference proteome</keyword>
<dbReference type="Proteomes" id="UP001501126">
    <property type="component" value="Unassembled WGS sequence"/>
</dbReference>
<sequence length="324" mass="35439">MKIVSTLVLLMALISNYSLSQCTFTSSNGTGYEVTISLTPYEIVQLTTPSDCGSTVNYGINLFYSVNFRGKSPNGGLNTLNGILYIGNDQLSFDLPEQGGSGVTMAVLVNPCDYRDQIPQPPVQATIHIQGPGISNQVNAPCELAGSPLPVELTAFEGVQNGNGIRLNWTTASERNNDYFIIQKSTNGTDFATIDYVKGSGTTTVEQNYVFEDQEPAKGVNYYKLIQVDYDGTQEEKGVISVDYTKSDNVYFYPNPVAGTTLFVDEVADGSSLQIISMQGTLIKQMDLTSITEIQLNDVMSGTYFFRILDKNFGTVTTERIIIR</sequence>
<name>A0ABP3Y7D5_9FLAO</name>
<dbReference type="NCBIfam" id="TIGR04183">
    <property type="entry name" value="Por_Secre_tail"/>
    <property type="match status" value="1"/>
</dbReference>
<feature type="signal peptide" evidence="2">
    <location>
        <begin position="1"/>
        <end position="20"/>
    </location>
</feature>
<dbReference type="Pfam" id="PF18962">
    <property type="entry name" value="Por_Secre_tail"/>
    <property type="match status" value="1"/>
</dbReference>
<gene>
    <name evidence="4" type="ORF">GCM10009118_32270</name>
</gene>
<proteinExistence type="predicted"/>
<comment type="caution">
    <text evidence="4">The sequence shown here is derived from an EMBL/GenBank/DDBJ whole genome shotgun (WGS) entry which is preliminary data.</text>
</comment>
<evidence type="ECO:0000313" key="5">
    <source>
        <dbReference type="Proteomes" id="UP001501126"/>
    </source>
</evidence>
<dbReference type="RefSeq" id="WP_343790438.1">
    <property type="nucleotide sequence ID" value="NZ_BAAAFH010000022.1"/>
</dbReference>
<feature type="chain" id="PRO_5045352173" description="Secretion system C-terminal sorting domain-containing protein" evidence="2">
    <location>
        <begin position="21"/>
        <end position="324"/>
    </location>
</feature>
<dbReference type="EMBL" id="BAAAFH010000022">
    <property type="protein sequence ID" value="GAA0876817.1"/>
    <property type="molecule type" value="Genomic_DNA"/>
</dbReference>
<evidence type="ECO:0000259" key="3">
    <source>
        <dbReference type="Pfam" id="PF18962"/>
    </source>
</evidence>
<evidence type="ECO:0000256" key="2">
    <source>
        <dbReference type="SAM" id="SignalP"/>
    </source>
</evidence>
<evidence type="ECO:0000313" key="4">
    <source>
        <dbReference type="EMBL" id="GAA0876817.1"/>
    </source>
</evidence>
<keyword evidence="1 2" id="KW-0732">Signal</keyword>
<protein>
    <recommendedName>
        <fullName evidence="3">Secretion system C-terminal sorting domain-containing protein</fullName>
    </recommendedName>
</protein>
<organism evidence="4 5">
    <name type="scientific">Wandonia haliotis</name>
    <dbReference type="NCBI Taxonomy" id="574963"/>
    <lineage>
        <taxon>Bacteria</taxon>
        <taxon>Pseudomonadati</taxon>
        <taxon>Bacteroidota</taxon>
        <taxon>Flavobacteriia</taxon>
        <taxon>Flavobacteriales</taxon>
        <taxon>Crocinitomicaceae</taxon>
        <taxon>Wandonia</taxon>
    </lineage>
</organism>
<accession>A0ABP3Y7D5</accession>
<feature type="domain" description="Secretion system C-terminal sorting" evidence="3">
    <location>
        <begin position="253"/>
        <end position="323"/>
    </location>
</feature>
<reference evidence="5" key="1">
    <citation type="journal article" date="2019" name="Int. J. Syst. Evol. Microbiol.">
        <title>The Global Catalogue of Microorganisms (GCM) 10K type strain sequencing project: providing services to taxonomists for standard genome sequencing and annotation.</title>
        <authorList>
            <consortium name="The Broad Institute Genomics Platform"/>
            <consortium name="The Broad Institute Genome Sequencing Center for Infectious Disease"/>
            <person name="Wu L."/>
            <person name="Ma J."/>
        </authorList>
    </citation>
    <scope>NUCLEOTIDE SEQUENCE [LARGE SCALE GENOMIC DNA]</scope>
    <source>
        <strain evidence="5">JCM 16083</strain>
    </source>
</reference>
<evidence type="ECO:0000256" key="1">
    <source>
        <dbReference type="ARBA" id="ARBA00022729"/>
    </source>
</evidence>
<dbReference type="InterPro" id="IPR026444">
    <property type="entry name" value="Secre_tail"/>
</dbReference>